<feature type="transmembrane region" description="Helical" evidence="1">
    <location>
        <begin position="6"/>
        <end position="23"/>
    </location>
</feature>
<reference evidence="2 3" key="1">
    <citation type="submission" date="2017-09" db="EMBL/GenBank/DDBJ databases">
        <title>Bacterial strain isolated from the female urinary microbiota.</title>
        <authorList>
            <person name="Thomas-White K."/>
            <person name="Kumar N."/>
            <person name="Forster S."/>
            <person name="Putonti C."/>
            <person name="Lawley T."/>
            <person name="Wolfe A.J."/>
        </authorList>
    </citation>
    <scope>NUCLEOTIDE SEQUENCE [LARGE SCALE GENOMIC DNA]</scope>
    <source>
        <strain evidence="2 3">UMB1301</strain>
    </source>
</reference>
<dbReference type="RefSeq" id="WP_102239460.1">
    <property type="nucleotide sequence ID" value="NZ_BAAAIM010000003.1"/>
</dbReference>
<accession>A0A2N6VL38</accession>
<evidence type="ECO:0000256" key="1">
    <source>
        <dbReference type="SAM" id="Phobius"/>
    </source>
</evidence>
<dbReference type="Proteomes" id="UP000235598">
    <property type="component" value="Unassembled WGS sequence"/>
</dbReference>
<protein>
    <recommendedName>
        <fullName evidence="4">DUF2269 domain-containing protein</fullName>
    </recommendedName>
</protein>
<gene>
    <name evidence="2" type="ORF">CJ199_10690</name>
</gene>
<keyword evidence="1" id="KW-0812">Transmembrane</keyword>
<keyword evidence="1" id="KW-0472">Membrane</keyword>
<proteinExistence type="predicted"/>
<feature type="transmembrane region" description="Helical" evidence="1">
    <location>
        <begin position="44"/>
        <end position="65"/>
    </location>
</feature>
<keyword evidence="1" id="KW-1133">Transmembrane helix</keyword>
<organism evidence="2 3">
    <name type="scientific">Brevibacterium paucivorans</name>
    <dbReference type="NCBI Taxonomy" id="170994"/>
    <lineage>
        <taxon>Bacteria</taxon>
        <taxon>Bacillati</taxon>
        <taxon>Actinomycetota</taxon>
        <taxon>Actinomycetes</taxon>
        <taxon>Micrococcales</taxon>
        <taxon>Brevibacteriaceae</taxon>
        <taxon>Brevibacterium</taxon>
    </lineage>
</organism>
<feature type="transmembrane region" description="Helical" evidence="1">
    <location>
        <begin position="71"/>
        <end position="88"/>
    </location>
</feature>
<dbReference type="EMBL" id="PNHK01000004">
    <property type="protein sequence ID" value="PMD04819.1"/>
    <property type="molecule type" value="Genomic_DNA"/>
</dbReference>
<sequence>MIQFLIPFVGVLLLLMTLGTHAWQVRPTRGERTPKARKHLTRGGLMTVAAGAVTYFVLVRLFFIFDGVLGIAWIVALLLLGFIAFRVVQLWPSKEDNAQLVASLQSDGVKVRSRQGVGTVITAVVLLVLAVLFWFAPVLF</sequence>
<evidence type="ECO:0000313" key="2">
    <source>
        <dbReference type="EMBL" id="PMD04819.1"/>
    </source>
</evidence>
<evidence type="ECO:0000313" key="3">
    <source>
        <dbReference type="Proteomes" id="UP000235598"/>
    </source>
</evidence>
<dbReference type="OrthoDB" id="9856074at2"/>
<feature type="transmembrane region" description="Helical" evidence="1">
    <location>
        <begin position="116"/>
        <end position="136"/>
    </location>
</feature>
<name>A0A2N6VL38_9MICO</name>
<evidence type="ECO:0008006" key="4">
    <source>
        <dbReference type="Google" id="ProtNLM"/>
    </source>
</evidence>
<dbReference type="AlphaFoldDB" id="A0A2N6VL38"/>
<comment type="caution">
    <text evidence="2">The sequence shown here is derived from an EMBL/GenBank/DDBJ whole genome shotgun (WGS) entry which is preliminary data.</text>
</comment>